<evidence type="ECO:0000256" key="9">
    <source>
        <dbReference type="ARBA" id="ARBA00023136"/>
    </source>
</evidence>
<evidence type="ECO:0000256" key="8">
    <source>
        <dbReference type="ARBA" id="ARBA00022927"/>
    </source>
</evidence>
<accession>A0AA40DLL6</accession>
<evidence type="ECO:0000256" key="6">
    <source>
        <dbReference type="ARBA" id="ARBA00022448"/>
    </source>
</evidence>
<dbReference type="AlphaFoldDB" id="A0AA40DLL6"/>
<dbReference type="PANTHER" id="PTHR47554:SF1">
    <property type="entry name" value="SORTING NEXIN MVP1"/>
    <property type="match status" value="1"/>
</dbReference>
<reference evidence="13" key="1">
    <citation type="submission" date="2023-06" db="EMBL/GenBank/DDBJ databases">
        <title>Genome-scale phylogeny and comparative genomics of the fungal order Sordariales.</title>
        <authorList>
            <consortium name="Lawrence Berkeley National Laboratory"/>
            <person name="Hensen N."/>
            <person name="Bonometti L."/>
            <person name="Westerberg I."/>
            <person name="Brannstrom I.O."/>
            <person name="Guillou S."/>
            <person name="Cros-Aarteil S."/>
            <person name="Calhoun S."/>
            <person name="Haridas S."/>
            <person name="Kuo A."/>
            <person name="Mondo S."/>
            <person name="Pangilinan J."/>
            <person name="Riley R."/>
            <person name="Labutti K."/>
            <person name="Andreopoulos B."/>
            <person name="Lipzen A."/>
            <person name="Chen C."/>
            <person name="Yanf M."/>
            <person name="Daum C."/>
            <person name="Ng V."/>
            <person name="Clum A."/>
            <person name="Steindorff A."/>
            <person name="Ohm R."/>
            <person name="Martin F."/>
            <person name="Silar P."/>
            <person name="Natvig D."/>
            <person name="Lalanne C."/>
            <person name="Gautier V."/>
            <person name="Ament-Velasquez S.L."/>
            <person name="Kruys A."/>
            <person name="Hutchinson M.I."/>
            <person name="Powell A.J."/>
            <person name="Barry K."/>
            <person name="Miller A.N."/>
            <person name="Grigoriev I.V."/>
            <person name="Debuchy R."/>
            <person name="Gladieux P."/>
            <person name="Thoren M.H."/>
            <person name="Johannesson H."/>
        </authorList>
    </citation>
    <scope>NUCLEOTIDE SEQUENCE</scope>
    <source>
        <strain evidence="13">SMH4607-1</strain>
    </source>
</reference>
<name>A0AA40DLL6_9PEZI</name>
<evidence type="ECO:0000256" key="2">
    <source>
        <dbReference type="ARBA" id="ARBA00004287"/>
    </source>
</evidence>
<keyword evidence="6" id="KW-0813">Transport</keyword>
<dbReference type="Gene3D" id="1.20.1270.60">
    <property type="entry name" value="Arfaptin homology (AH) domain/BAR domain"/>
    <property type="match status" value="1"/>
</dbReference>
<keyword evidence="9" id="KW-0472">Membrane</keyword>
<evidence type="ECO:0000256" key="7">
    <source>
        <dbReference type="ARBA" id="ARBA00022490"/>
    </source>
</evidence>
<dbReference type="Pfam" id="PF00787">
    <property type="entry name" value="PX"/>
    <property type="match status" value="1"/>
</dbReference>
<comment type="similarity">
    <text evidence="4">Belongs to the sorting nexin family.</text>
</comment>
<evidence type="ECO:0000256" key="5">
    <source>
        <dbReference type="ARBA" id="ARBA00014268"/>
    </source>
</evidence>
<comment type="caution">
    <text evidence="13">The sequence shown here is derived from an EMBL/GenBank/DDBJ whole genome shotgun (WGS) entry which is preliminary data.</text>
</comment>
<evidence type="ECO:0000313" key="14">
    <source>
        <dbReference type="Proteomes" id="UP001172102"/>
    </source>
</evidence>
<evidence type="ECO:0000256" key="11">
    <source>
        <dbReference type="SAM" id="MobiDB-lite"/>
    </source>
</evidence>
<comment type="function">
    <text evidence="1">Required for vacuolar protein sorting.</text>
</comment>
<dbReference type="GO" id="GO:0042147">
    <property type="term" value="P:retrograde transport, endosome to Golgi"/>
    <property type="evidence" value="ECO:0007669"/>
    <property type="project" value="InterPro"/>
</dbReference>
<dbReference type="GO" id="GO:0032266">
    <property type="term" value="F:phosphatidylinositol-3-phosphate binding"/>
    <property type="evidence" value="ECO:0007669"/>
    <property type="project" value="TreeGrafter"/>
</dbReference>
<dbReference type="InterPro" id="IPR035704">
    <property type="entry name" value="SNX8/Mvp1_PX"/>
</dbReference>
<proteinExistence type="inferred from homology"/>
<dbReference type="FunFam" id="3.30.1520.10:FF:000037">
    <property type="entry name" value="Sorting nexin mvp-1"/>
    <property type="match status" value="1"/>
</dbReference>
<evidence type="ECO:0000313" key="13">
    <source>
        <dbReference type="EMBL" id="KAK0704343.1"/>
    </source>
</evidence>
<dbReference type="FunFam" id="1.20.1270.60:FF:000072">
    <property type="entry name" value="Sorting nexin MVP1"/>
    <property type="match status" value="1"/>
</dbReference>
<dbReference type="SUPFAM" id="SSF64268">
    <property type="entry name" value="PX domain"/>
    <property type="match status" value="1"/>
</dbReference>
<dbReference type="Proteomes" id="UP001172102">
    <property type="component" value="Unassembled WGS sequence"/>
</dbReference>
<dbReference type="InterPro" id="IPR036871">
    <property type="entry name" value="PX_dom_sf"/>
</dbReference>
<evidence type="ECO:0000256" key="4">
    <source>
        <dbReference type="ARBA" id="ARBA00010883"/>
    </source>
</evidence>
<dbReference type="InterPro" id="IPR001683">
    <property type="entry name" value="PX_dom"/>
</dbReference>
<dbReference type="GO" id="GO:0005829">
    <property type="term" value="C:cytosol"/>
    <property type="evidence" value="ECO:0007669"/>
    <property type="project" value="GOC"/>
</dbReference>
<dbReference type="GO" id="GO:0005768">
    <property type="term" value="C:endosome"/>
    <property type="evidence" value="ECO:0007669"/>
    <property type="project" value="TreeGrafter"/>
</dbReference>
<keyword evidence="8" id="KW-0653">Protein transport</keyword>
<feature type="region of interest" description="Disordered" evidence="11">
    <location>
        <begin position="26"/>
        <end position="56"/>
    </location>
</feature>
<dbReference type="InterPro" id="IPR027267">
    <property type="entry name" value="AH/BAR_dom_sf"/>
</dbReference>
<evidence type="ECO:0000259" key="12">
    <source>
        <dbReference type="PROSITE" id="PS50195"/>
    </source>
</evidence>
<dbReference type="Pfam" id="PF19566">
    <property type="entry name" value="Snx8_BAR_dom"/>
    <property type="match status" value="1"/>
</dbReference>
<feature type="domain" description="PX" evidence="12">
    <location>
        <begin position="373"/>
        <end position="487"/>
    </location>
</feature>
<dbReference type="SMART" id="SM00312">
    <property type="entry name" value="PX"/>
    <property type="match status" value="1"/>
</dbReference>
<feature type="region of interest" description="Disordered" evidence="11">
    <location>
        <begin position="186"/>
        <end position="286"/>
    </location>
</feature>
<evidence type="ECO:0000256" key="3">
    <source>
        <dbReference type="ARBA" id="ARBA00004496"/>
    </source>
</evidence>
<dbReference type="InterPro" id="IPR028662">
    <property type="entry name" value="SNX8/Mvp1"/>
</dbReference>
<organism evidence="13 14">
    <name type="scientific">Lasiosphaeris hirsuta</name>
    <dbReference type="NCBI Taxonomy" id="260670"/>
    <lineage>
        <taxon>Eukaryota</taxon>
        <taxon>Fungi</taxon>
        <taxon>Dikarya</taxon>
        <taxon>Ascomycota</taxon>
        <taxon>Pezizomycotina</taxon>
        <taxon>Sordariomycetes</taxon>
        <taxon>Sordariomycetidae</taxon>
        <taxon>Sordariales</taxon>
        <taxon>Lasiosphaeriaceae</taxon>
        <taxon>Lasiosphaeris</taxon>
    </lineage>
</organism>
<dbReference type="CDD" id="cd07597">
    <property type="entry name" value="BAR_SNX8"/>
    <property type="match status" value="1"/>
</dbReference>
<dbReference type="InterPro" id="IPR045734">
    <property type="entry name" value="Snx8_BAR_dom"/>
</dbReference>
<keyword evidence="14" id="KW-1185">Reference proteome</keyword>
<comment type="subcellular location">
    <subcellularLocation>
        <location evidence="3">Cytoplasm</location>
    </subcellularLocation>
    <subcellularLocation>
        <location evidence="2">Membrane</location>
        <topology evidence="2">Peripheral membrane protein</topology>
        <orientation evidence="2">Cytoplasmic side</orientation>
    </subcellularLocation>
</comment>
<dbReference type="GO" id="GO:0016020">
    <property type="term" value="C:membrane"/>
    <property type="evidence" value="ECO:0007669"/>
    <property type="project" value="UniProtKB-SubCell"/>
</dbReference>
<dbReference type="PROSITE" id="PS50195">
    <property type="entry name" value="PX"/>
    <property type="match status" value="1"/>
</dbReference>
<evidence type="ECO:0000256" key="10">
    <source>
        <dbReference type="ARBA" id="ARBA00072009"/>
    </source>
</evidence>
<dbReference type="Gene3D" id="3.30.1520.10">
    <property type="entry name" value="Phox-like domain"/>
    <property type="match status" value="1"/>
</dbReference>
<evidence type="ECO:0000256" key="1">
    <source>
        <dbReference type="ARBA" id="ARBA00002474"/>
    </source>
</evidence>
<dbReference type="GO" id="GO:0006623">
    <property type="term" value="P:protein targeting to vacuole"/>
    <property type="evidence" value="ECO:0007669"/>
    <property type="project" value="TreeGrafter"/>
</dbReference>
<keyword evidence="7" id="KW-0963">Cytoplasm</keyword>
<dbReference type="EMBL" id="JAUKUA010000007">
    <property type="protein sequence ID" value="KAK0704343.1"/>
    <property type="molecule type" value="Genomic_DNA"/>
</dbReference>
<gene>
    <name evidence="13" type="ORF">B0H67DRAFT_499236</name>
</gene>
<dbReference type="PANTHER" id="PTHR47554">
    <property type="entry name" value="SORTING NEXIN MVP1"/>
    <property type="match status" value="1"/>
</dbReference>
<sequence length="752" mass="82302">MSLFGSSPPEEAPIMASNSFANSRSSLFEDEAPMTKSTSSALFNDDDSPPSWDMPRKKTRADLIRNLLPASDVPDSYVETFDAVLHDDGSDGRITSGGVARTLAAAKLGADEQARIMGLLAPSGGGGEVTLGRSEFNVLLALIGLAQEGEIVSLDGVDERRRNLPQPRLIGLVETAPVLPNLSELAAKPPQRPTTPHAAPKVLKSSPPKQVRTFAKPSMEYPDDPWNTPDVHKNHDHAPGPALDPPRPNGHDAPDPVPIPNGNGLFGASPPSAPPGRTTSTFTTNTAVTSTGSVRQVAGSVGETGAWSYFDGNPSSTAGFGDSPNNPVAGPFGSGGGIVGVAASIREPSGGQQPPVPAPSRTIGSGRTGAAIEESILVTLLPEKEGIFMFQHHNYEVTSSRRASKVVRRYSDFVWLLDCLHKRYPFRVLPLLPPKRVAVNGNHLSNDGAFIEKRRRGLARFLNALVRHPVFAQEQLVIMFLTVPTELSVWRKQATISIQDEFAGRPLPPSLEDSLSPALEDLFSRTRAGVRRSSELYISVCNIMDRLVKRSEGVAADHARIALSLTSLTEVSADTYATDTNDVPLLNDGLQAMSKHLRTSQSLMEDEARAWDEGVLEDLKRQRDALVSLRDLFERRERLDKDNIPFLERRITTNESKLASLRAKPDGLVKPGEIEKVVEAIIKDKESIVNQHNRSVFVKECIRDELMYFQHTQYNVSRWNQDWAQERVKYSEMLADNWRRLLDDLEGMPLGD</sequence>
<protein>
    <recommendedName>
        <fullName evidence="5">Sorting nexin MVP1</fullName>
    </recommendedName>
    <alternativeName>
        <fullName evidence="10">Sorting nexin mvp1</fullName>
    </alternativeName>
</protein>
<dbReference type="CDD" id="cd06866">
    <property type="entry name" value="PX_SNX8_Mvp1p_like"/>
    <property type="match status" value="1"/>
</dbReference>